<dbReference type="SMART" id="SM00910">
    <property type="entry name" value="HIRAN"/>
    <property type="match status" value="1"/>
</dbReference>
<protein>
    <submittedName>
        <fullName evidence="6">HIRAN domain-containing protein</fullName>
    </submittedName>
</protein>
<dbReference type="Gene3D" id="3.30.70.2330">
    <property type="match status" value="1"/>
</dbReference>
<keyword evidence="1" id="KW-0479">Metal-binding</keyword>
<organism evidence="6 7">
    <name type="scientific">Anaerococcus kampingae</name>
    <dbReference type="NCBI Taxonomy" id="3115614"/>
    <lineage>
        <taxon>Bacteria</taxon>
        <taxon>Bacillati</taxon>
        <taxon>Bacillota</taxon>
        <taxon>Tissierellia</taxon>
        <taxon>Tissierellales</taxon>
        <taxon>Peptoniphilaceae</taxon>
        <taxon>Anaerococcus</taxon>
    </lineage>
</organism>
<evidence type="ECO:0000256" key="4">
    <source>
        <dbReference type="SAM" id="Phobius"/>
    </source>
</evidence>
<dbReference type="Proteomes" id="UP001637994">
    <property type="component" value="Unassembled WGS sequence"/>
</dbReference>
<sequence>MDYFKKDNVILKILSIIGVSFNTVFLLAILILEMNLFTFILISLCLLGIYYPIFKKNRAYKLLENIENTKNDETQLVNAGQKSDIDIDLFSKIKGDIFDNIDLEMNKENDINLEIIDGLRLENIKLNNKIKEINSIHGEKIRALEKEKELYIEQVKSRYEDKINSLENQVEDMNILTDEKRNELKEEALYEYLSLIKDDYHKKLNEDKYDNKDKSVYTYVAGVKYTNPYGENRQKLIREYVKEHHDINLFDKYDYNYVSNKEIEEESGYGFRKKYYKYELEEFDTIRLVKEPDNPYDENAIAIIHEEMGHIGYIPREDIDKVKRLLDKNEKLEYRLKFYGGRYKYFDEYECKVKSASTTYSFKLSIECV</sequence>
<gene>
    <name evidence="6" type="ORF">ACCQ42_09340</name>
</gene>
<dbReference type="EMBL" id="JBGMEF010000043">
    <property type="protein sequence ID" value="MFO3667973.1"/>
    <property type="molecule type" value="Genomic_DNA"/>
</dbReference>
<keyword evidence="4" id="KW-0472">Membrane</keyword>
<reference evidence="6 7" key="1">
    <citation type="journal article" date="2025" name="Anaerobe">
        <title>Description of Anaerococcus kampingiae sp. nov., Anaerococcus groningensis sp. nov., Anaerococcus martiniensis sp. nov., and Anaerococcus cruorum sp. nov., isolated from human clinical specimens.</title>
        <authorList>
            <person name="Boiten K.E."/>
            <person name="Meijer J."/>
            <person name="van Wezel E.M."/>
            <person name="Veloo A.C.M."/>
        </authorList>
    </citation>
    <scope>NUCLEOTIDE SEQUENCE [LARGE SCALE GENOMIC DNA]</scope>
    <source>
        <strain evidence="6 7">ENR0874</strain>
    </source>
</reference>
<feature type="transmembrane region" description="Helical" evidence="4">
    <location>
        <begin position="36"/>
        <end position="54"/>
    </location>
</feature>
<keyword evidence="4" id="KW-1133">Transmembrane helix</keyword>
<evidence type="ECO:0000313" key="7">
    <source>
        <dbReference type="Proteomes" id="UP001637994"/>
    </source>
</evidence>
<feature type="transmembrane region" description="Helical" evidence="4">
    <location>
        <begin position="9"/>
        <end position="30"/>
    </location>
</feature>
<dbReference type="InterPro" id="IPR014905">
    <property type="entry name" value="HIRAN"/>
</dbReference>
<feature type="domain" description="HIRAN" evidence="5">
    <location>
        <begin position="263"/>
        <end position="357"/>
    </location>
</feature>
<accession>A0ABW9MG37</accession>
<keyword evidence="2" id="KW-0378">Hydrolase</keyword>
<keyword evidence="3" id="KW-0175">Coiled coil</keyword>
<dbReference type="Pfam" id="PF08797">
    <property type="entry name" value="HIRAN"/>
    <property type="match status" value="1"/>
</dbReference>
<evidence type="ECO:0000313" key="6">
    <source>
        <dbReference type="EMBL" id="MFO3667973.1"/>
    </source>
</evidence>
<keyword evidence="7" id="KW-1185">Reference proteome</keyword>
<evidence type="ECO:0000256" key="1">
    <source>
        <dbReference type="ARBA" id="ARBA00022723"/>
    </source>
</evidence>
<dbReference type="RefSeq" id="WP_410035995.1">
    <property type="nucleotide sequence ID" value="NZ_JBGMEF010000043.1"/>
</dbReference>
<evidence type="ECO:0000259" key="5">
    <source>
        <dbReference type="SMART" id="SM00910"/>
    </source>
</evidence>
<name>A0ABW9MG37_9FIRM</name>
<feature type="coiled-coil region" evidence="3">
    <location>
        <begin position="116"/>
        <end position="186"/>
    </location>
</feature>
<comment type="caution">
    <text evidence="6">The sequence shown here is derived from an EMBL/GenBank/DDBJ whole genome shotgun (WGS) entry which is preliminary data.</text>
</comment>
<evidence type="ECO:0000256" key="3">
    <source>
        <dbReference type="SAM" id="Coils"/>
    </source>
</evidence>
<proteinExistence type="predicted"/>
<evidence type="ECO:0000256" key="2">
    <source>
        <dbReference type="ARBA" id="ARBA00022801"/>
    </source>
</evidence>
<keyword evidence="4" id="KW-0812">Transmembrane</keyword>